<keyword evidence="1" id="KW-0175">Coiled coil</keyword>
<protein>
    <submittedName>
        <fullName evidence="3">Uncharacterized protein</fullName>
    </submittedName>
</protein>
<keyword evidence="4" id="KW-1185">Reference proteome</keyword>
<evidence type="ECO:0000256" key="1">
    <source>
        <dbReference type="SAM" id="Coils"/>
    </source>
</evidence>
<evidence type="ECO:0000313" key="3">
    <source>
        <dbReference type="EMBL" id="KAK7062672.1"/>
    </source>
</evidence>
<reference evidence="3 4" key="1">
    <citation type="submission" date="2024-01" db="EMBL/GenBank/DDBJ databases">
        <title>A draft genome for a cacao thread blight-causing isolate of Paramarasmius palmivorus.</title>
        <authorList>
            <person name="Baruah I.K."/>
            <person name="Bukari Y."/>
            <person name="Amoako-Attah I."/>
            <person name="Meinhardt L.W."/>
            <person name="Bailey B.A."/>
            <person name="Cohen S.P."/>
        </authorList>
    </citation>
    <scope>NUCLEOTIDE SEQUENCE [LARGE SCALE GENOMIC DNA]</scope>
    <source>
        <strain evidence="3 4">GH-12</strain>
    </source>
</reference>
<comment type="caution">
    <text evidence="3">The sequence shown here is derived from an EMBL/GenBank/DDBJ whole genome shotgun (WGS) entry which is preliminary data.</text>
</comment>
<name>A0AAW0EGI1_9AGAR</name>
<feature type="region of interest" description="Disordered" evidence="2">
    <location>
        <begin position="85"/>
        <end position="107"/>
    </location>
</feature>
<proteinExistence type="predicted"/>
<evidence type="ECO:0000256" key="2">
    <source>
        <dbReference type="SAM" id="MobiDB-lite"/>
    </source>
</evidence>
<feature type="compositionally biased region" description="Low complexity" evidence="2">
    <location>
        <begin position="97"/>
        <end position="107"/>
    </location>
</feature>
<dbReference type="Gene3D" id="1.10.287.1490">
    <property type="match status" value="1"/>
</dbReference>
<dbReference type="Proteomes" id="UP001383192">
    <property type="component" value="Unassembled WGS sequence"/>
</dbReference>
<organism evidence="3 4">
    <name type="scientific">Paramarasmius palmivorus</name>
    <dbReference type="NCBI Taxonomy" id="297713"/>
    <lineage>
        <taxon>Eukaryota</taxon>
        <taxon>Fungi</taxon>
        <taxon>Dikarya</taxon>
        <taxon>Basidiomycota</taxon>
        <taxon>Agaricomycotina</taxon>
        <taxon>Agaricomycetes</taxon>
        <taxon>Agaricomycetidae</taxon>
        <taxon>Agaricales</taxon>
        <taxon>Marasmiineae</taxon>
        <taxon>Marasmiaceae</taxon>
        <taxon>Paramarasmius</taxon>
    </lineage>
</organism>
<feature type="coiled-coil region" evidence="1">
    <location>
        <begin position="307"/>
        <end position="362"/>
    </location>
</feature>
<gene>
    <name evidence="3" type="ORF">VNI00_000160</name>
</gene>
<feature type="region of interest" description="Disordered" evidence="2">
    <location>
        <begin position="365"/>
        <end position="393"/>
    </location>
</feature>
<dbReference type="AlphaFoldDB" id="A0AAW0EGI1"/>
<sequence>MSKDVIDNVQAQDFTVIAANDIENACNSGCRSIVGTEIQYLDRCIMIMPSNGDERRGPEISCTKPKLPLSNPSDANRRVNAAQVVPAAKSPAPPGAPADRTISRRISPSTSSEWKDVAWTFIVTVMGTYAVYLLRENRRLELENRKRQAKIIHMRNREEEKLESFKNRDQALQGQLRCASSDMTKWESRCTEAITINKELDEHLKLSRAENDRVRLESSKSSEEVKKLYAEVDEERKRGRENSGLKMENEVAARQMEVESLQHSNNTLQEQLKHCQVNLRHQTDAREKAGKEVTELKVKLSTSTSEVNRSKKELSSCKRRLSDLNEDVARLSAEADTQRGIHRDLESELEQTNASLTQTRKALDVSESNCKLEAEKRKDVDARLKEATRNGRR</sequence>
<feature type="compositionally biased region" description="Basic and acidic residues" evidence="2">
    <location>
        <begin position="370"/>
        <end position="393"/>
    </location>
</feature>
<evidence type="ECO:0000313" key="4">
    <source>
        <dbReference type="Proteomes" id="UP001383192"/>
    </source>
</evidence>
<dbReference type="EMBL" id="JAYKXP010000001">
    <property type="protein sequence ID" value="KAK7062672.1"/>
    <property type="molecule type" value="Genomic_DNA"/>
</dbReference>
<accession>A0AAW0EGI1</accession>